<dbReference type="Proteomes" id="UP000335636">
    <property type="component" value="Unassembled WGS sequence"/>
</dbReference>
<evidence type="ECO:0000313" key="2">
    <source>
        <dbReference type="EMBL" id="VTJ89864.1"/>
    </source>
</evidence>
<feature type="non-terminal residue" evidence="2">
    <location>
        <position position="1"/>
    </location>
</feature>
<gene>
    <name evidence="2" type="ORF">MONAX_5E010448</name>
</gene>
<protein>
    <submittedName>
        <fullName evidence="2">Uncharacterized protein</fullName>
    </submittedName>
</protein>
<dbReference type="EMBL" id="CABDUW010003879">
    <property type="protein sequence ID" value="VTJ89864.1"/>
    <property type="molecule type" value="Genomic_DNA"/>
</dbReference>
<evidence type="ECO:0000313" key="3">
    <source>
        <dbReference type="Proteomes" id="UP000335636"/>
    </source>
</evidence>
<evidence type="ECO:0000256" key="1">
    <source>
        <dbReference type="SAM" id="MobiDB-lite"/>
    </source>
</evidence>
<feature type="compositionally biased region" description="Polar residues" evidence="1">
    <location>
        <begin position="28"/>
        <end position="43"/>
    </location>
</feature>
<sequence length="92" mass="10636">VLNGIKVETNLRKIYAPIFEVNLHLRTPSESYSPENSQENFPESDQGPEKCMTCEEDEMSENEYNVKNDLSEELLPKAKEPQIFSYNFEDSS</sequence>
<comment type="caution">
    <text evidence="2">The sequence shown here is derived from an EMBL/GenBank/DDBJ whole genome shotgun (WGS) entry which is preliminary data.</text>
</comment>
<reference evidence="2" key="1">
    <citation type="submission" date="2019-04" db="EMBL/GenBank/DDBJ databases">
        <authorList>
            <person name="Alioto T."/>
            <person name="Alioto T."/>
        </authorList>
    </citation>
    <scope>NUCLEOTIDE SEQUENCE [LARGE SCALE GENOMIC DNA]</scope>
</reference>
<dbReference type="AlphaFoldDB" id="A0A5E4D6K3"/>
<proteinExistence type="predicted"/>
<feature type="non-terminal residue" evidence="2">
    <location>
        <position position="92"/>
    </location>
</feature>
<accession>A0A5E4D6K3</accession>
<name>A0A5E4D6K3_MARMO</name>
<feature type="region of interest" description="Disordered" evidence="1">
    <location>
        <begin position="28"/>
        <end position="51"/>
    </location>
</feature>
<keyword evidence="3" id="KW-1185">Reference proteome</keyword>
<organism evidence="2 3">
    <name type="scientific">Marmota monax</name>
    <name type="common">Woodchuck</name>
    <dbReference type="NCBI Taxonomy" id="9995"/>
    <lineage>
        <taxon>Eukaryota</taxon>
        <taxon>Metazoa</taxon>
        <taxon>Chordata</taxon>
        <taxon>Craniata</taxon>
        <taxon>Vertebrata</taxon>
        <taxon>Euteleostomi</taxon>
        <taxon>Mammalia</taxon>
        <taxon>Eutheria</taxon>
        <taxon>Euarchontoglires</taxon>
        <taxon>Glires</taxon>
        <taxon>Rodentia</taxon>
        <taxon>Sciuromorpha</taxon>
        <taxon>Sciuridae</taxon>
        <taxon>Xerinae</taxon>
        <taxon>Marmotini</taxon>
        <taxon>Marmota</taxon>
    </lineage>
</organism>